<dbReference type="EMBL" id="GIFC01002813">
    <property type="protein sequence ID" value="MXU84896.1"/>
    <property type="molecule type" value="Transcribed_RNA"/>
</dbReference>
<feature type="region of interest" description="Disordered" evidence="1">
    <location>
        <begin position="55"/>
        <end position="83"/>
    </location>
</feature>
<protein>
    <submittedName>
        <fullName evidence="2">Uncharacterized protein</fullName>
    </submittedName>
</protein>
<organism evidence="2">
    <name type="scientific">Ixodes ricinus</name>
    <name type="common">Common tick</name>
    <name type="synonym">Acarus ricinus</name>
    <dbReference type="NCBI Taxonomy" id="34613"/>
    <lineage>
        <taxon>Eukaryota</taxon>
        <taxon>Metazoa</taxon>
        <taxon>Ecdysozoa</taxon>
        <taxon>Arthropoda</taxon>
        <taxon>Chelicerata</taxon>
        <taxon>Arachnida</taxon>
        <taxon>Acari</taxon>
        <taxon>Parasitiformes</taxon>
        <taxon>Ixodida</taxon>
        <taxon>Ixodoidea</taxon>
        <taxon>Ixodidae</taxon>
        <taxon>Ixodinae</taxon>
        <taxon>Ixodes</taxon>
    </lineage>
</organism>
<reference evidence="2" key="1">
    <citation type="submission" date="2019-12" db="EMBL/GenBank/DDBJ databases">
        <title>An insight into the sialome of adult female Ixodes ricinus ticks feeding for 6 days.</title>
        <authorList>
            <person name="Perner J."/>
            <person name="Ribeiro J.M.C."/>
        </authorList>
    </citation>
    <scope>NUCLEOTIDE SEQUENCE</scope>
    <source>
        <strain evidence="2">Semi-engorged</strain>
        <tissue evidence="2">Salivary glands</tissue>
    </source>
</reference>
<feature type="compositionally biased region" description="Pro residues" evidence="1">
    <location>
        <begin position="63"/>
        <end position="72"/>
    </location>
</feature>
<name>A0A6B0U9V3_IXORI</name>
<evidence type="ECO:0000313" key="2">
    <source>
        <dbReference type="EMBL" id="MXU84896.1"/>
    </source>
</evidence>
<evidence type="ECO:0000256" key="1">
    <source>
        <dbReference type="SAM" id="MobiDB-lite"/>
    </source>
</evidence>
<dbReference type="AlphaFoldDB" id="A0A6B0U9V3"/>
<proteinExistence type="predicted"/>
<sequence length="83" mass="9335">MFWWTSSCAVGESSLAAAAAEEEAARRPEPEDRRCAVVALAWRRNFSRHRSQNRYQLLLATPRSPPPSPQLPAHPSQKRPALL</sequence>
<accession>A0A6B0U9V3</accession>